<gene>
    <name evidence="13" type="ORF">Cfor_10366</name>
</gene>
<comment type="similarity">
    <text evidence="2">Belongs to the small GTPase superfamily. Rab family.</text>
</comment>
<proteinExistence type="inferred from homology"/>
<keyword evidence="8" id="KW-0539">Nucleus</keyword>
<evidence type="ECO:0000313" key="13">
    <source>
        <dbReference type="EMBL" id="GFG38341.1"/>
    </source>
</evidence>
<feature type="compositionally biased region" description="Low complexity" evidence="10">
    <location>
        <begin position="33"/>
        <end position="47"/>
    </location>
</feature>
<reference evidence="14" key="1">
    <citation type="submission" date="2020-01" db="EMBL/GenBank/DDBJ databases">
        <title>Draft genome sequence of the Termite Coptotermes fromosanus.</title>
        <authorList>
            <person name="Itakura S."/>
            <person name="Yosikawa Y."/>
            <person name="Umezawa K."/>
        </authorList>
    </citation>
    <scope>NUCLEOTIDE SEQUENCE [LARGE SCALE GENOMIC DNA]</scope>
</reference>
<dbReference type="CDD" id="cd01869">
    <property type="entry name" value="Rab1_Ypt1"/>
    <property type="match status" value="1"/>
</dbReference>
<dbReference type="InterPro" id="IPR016722">
    <property type="entry name" value="DNA_pol_alpha_bsu"/>
</dbReference>
<organism evidence="13 14">
    <name type="scientific">Coptotermes formosanus</name>
    <name type="common">Formosan subterranean termite</name>
    <dbReference type="NCBI Taxonomy" id="36987"/>
    <lineage>
        <taxon>Eukaryota</taxon>
        <taxon>Metazoa</taxon>
        <taxon>Ecdysozoa</taxon>
        <taxon>Arthropoda</taxon>
        <taxon>Hexapoda</taxon>
        <taxon>Insecta</taxon>
        <taxon>Pterygota</taxon>
        <taxon>Neoptera</taxon>
        <taxon>Polyneoptera</taxon>
        <taxon>Dictyoptera</taxon>
        <taxon>Blattodea</taxon>
        <taxon>Blattoidea</taxon>
        <taxon>Termitoidae</taxon>
        <taxon>Rhinotermitidae</taxon>
        <taxon>Coptotermes</taxon>
    </lineage>
</organism>
<evidence type="ECO:0000256" key="6">
    <source>
        <dbReference type="ARBA" id="ARBA00022741"/>
    </source>
</evidence>
<evidence type="ECO:0000256" key="5">
    <source>
        <dbReference type="ARBA" id="ARBA00022705"/>
    </source>
</evidence>
<dbReference type="SMART" id="SM00175">
    <property type="entry name" value="RAB"/>
    <property type="match status" value="1"/>
</dbReference>
<dbReference type="InterPro" id="IPR054300">
    <property type="entry name" value="OB_DPOA2"/>
</dbReference>
<dbReference type="GO" id="GO:0003924">
    <property type="term" value="F:GTPase activity"/>
    <property type="evidence" value="ECO:0007669"/>
    <property type="project" value="InterPro"/>
</dbReference>
<dbReference type="PROSITE" id="PS51419">
    <property type="entry name" value="RAB"/>
    <property type="match status" value="1"/>
</dbReference>
<dbReference type="PANTHER" id="PTHR23061:SF12">
    <property type="entry name" value="DNA POLYMERASE ALPHA SUBUNIT B"/>
    <property type="match status" value="1"/>
</dbReference>
<dbReference type="InParanoid" id="A0A6L2Q0D7"/>
<keyword evidence="6" id="KW-0547">Nucleotide-binding</keyword>
<dbReference type="PANTHER" id="PTHR23061">
    <property type="entry name" value="DNA POLYMERASE 2 ALPHA 70 KDA SUBUNIT"/>
    <property type="match status" value="1"/>
</dbReference>
<dbReference type="InterPro" id="IPR027417">
    <property type="entry name" value="P-loop_NTPase"/>
</dbReference>
<accession>A0A6L2Q0D7</accession>
<comment type="subcellular location">
    <subcellularLocation>
        <location evidence="1">Nucleus</location>
    </subcellularLocation>
</comment>
<dbReference type="PROSITE" id="PS51417">
    <property type="entry name" value="ARF"/>
    <property type="match status" value="1"/>
</dbReference>
<dbReference type="GO" id="GO:0003677">
    <property type="term" value="F:DNA binding"/>
    <property type="evidence" value="ECO:0007669"/>
    <property type="project" value="InterPro"/>
</dbReference>
<evidence type="ECO:0000259" key="12">
    <source>
        <dbReference type="Pfam" id="PF22062"/>
    </source>
</evidence>
<dbReference type="SMART" id="SM00174">
    <property type="entry name" value="RHO"/>
    <property type="match status" value="1"/>
</dbReference>
<keyword evidence="7" id="KW-0342">GTP-binding</keyword>
<feature type="domain" description="DNA polymerase alpha subunit B OB" evidence="12">
    <location>
        <begin position="105"/>
        <end position="203"/>
    </location>
</feature>
<dbReference type="GO" id="GO:0005525">
    <property type="term" value="F:GTP binding"/>
    <property type="evidence" value="ECO:0007669"/>
    <property type="project" value="UniProtKB-KW"/>
</dbReference>
<dbReference type="InterPro" id="IPR001806">
    <property type="entry name" value="Small_GTPase"/>
</dbReference>
<dbReference type="EMBL" id="BLKM01012987">
    <property type="protein sequence ID" value="GFG38341.1"/>
    <property type="molecule type" value="Genomic_DNA"/>
</dbReference>
<comment type="caution">
    <text evidence="13">The sequence shown here is derived from an EMBL/GenBank/DDBJ whole genome shotgun (WGS) entry which is preliminary data.</text>
</comment>
<dbReference type="InterPro" id="IPR007185">
    <property type="entry name" value="DNA_pol_a/d/e_bsu"/>
</dbReference>
<dbReference type="SMART" id="SM00173">
    <property type="entry name" value="RAS"/>
    <property type="match status" value="1"/>
</dbReference>
<dbReference type="Pfam" id="PF04042">
    <property type="entry name" value="DNA_pol_E_B"/>
    <property type="match status" value="1"/>
</dbReference>
<keyword evidence="5" id="KW-0235">DNA replication</keyword>
<dbReference type="Pfam" id="PF22062">
    <property type="entry name" value="OB_DPOA2"/>
    <property type="match status" value="1"/>
</dbReference>
<dbReference type="Proteomes" id="UP000502823">
    <property type="component" value="Unassembled WGS sequence"/>
</dbReference>
<protein>
    <recommendedName>
        <fullName evidence="4">DNA polymerase alpha subunit B</fullName>
    </recommendedName>
</protein>
<dbReference type="PROSITE" id="PS51420">
    <property type="entry name" value="RHO"/>
    <property type="match status" value="1"/>
</dbReference>
<evidence type="ECO:0000256" key="2">
    <source>
        <dbReference type="ARBA" id="ARBA00006270"/>
    </source>
</evidence>
<dbReference type="FunFam" id="3.40.50.300:FF:001447">
    <property type="entry name" value="Ras-related protein Rab-1B"/>
    <property type="match status" value="1"/>
</dbReference>
<dbReference type="Gene3D" id="3.40.50.300">
    <property type="entry name" value="P-loop containing nucleotide triphosphate hydrolases"/>
    <property type="match status" value="1"/>
</dbReference>
<feature type="region of interest" description="Disordered" evidence="10">
    <location>
        <begin position="8"/>
        <end position="49"/>
    </location>
</feature>
<evidence type="ECO:0000256" key="4">
    <source>
        <dbReference type="ARBA" id="ARBA00018596"/>
    </source>
</evidence>
<dbReference type="NCBIfam" id="TIGR00231">
    <property type="entry name" value="small_GTP"/>
    <property type="match status" value="1"/>
</dbReference>
<dbReference type="AlphaFoldDB" id="A0A6L2Q0D7"/>
<dbReference type="OrthoDB" id="336885at2759"/>
<dbReference type="InterPro" id="IPR005225">
    <property type="entry name" value="Small_GTP-bd"/>
</dbReference>
<dbReference type="Gene3D" id="3.60.21.60">
    <property type="match status" value="1"/>
</dbReference>
<dbReference type="InterPro" id="IPR057289">
    <property type="entry name" value="Rab1/Ypt1"/>
</dbReference>
<comment type="similarity">
    <text evidence="3">Belongs to the DNA polymerase alpha subunit B family.</text>
</comment>
<evidence type="ECO:0000256" key="9">
    <source>
        <dbReference type="ARBA" id="ARBA00023288"/>
    </source>
</evidence>
<evidence type="ECO:0000256" key="3">
    <source>
        <dbReference type="ARBA" id="ARBA00007299"/>
    </source>
</evidence>
<feature type="compositionally biased region" description="Basic and acidic residues" evidence="10">
    <location>
        <begin position="13"/>
        <end position="23"/>
    </location>
</feature>
<dbReference type="Pfam" id="PF00071">
    <property type="entry name" value="Ras"/>
    <property type="match status" value="1"/>
</dbReference>
<keyword evidence="9" id="KW-0449">Lipoprotein</keyword>
<sequence length="637" mass="70692">MGQMYKQMCTKGAADDHTPDARPVHGRSPRAVFSPASFSPTAATPSSKYRARTNRGDAVCMYGEKSKTADWHVHSMQFQPVIQLPSSHMQASTCYMFNQLRDMAQILGEIVHHLGQEIVRKFSLQEPQTVDRPHQSQFVSVGRVCCDGSGRLNAKSVIIEGITGKTVPVDISQVENFSLFPGQVIVVEGGNPLGTKLSAKQIYTDASLPLPPKPSLSTIEHGPLQIVVAAGPFTQSDTLTYQPLEDLVEYIQEHNPHLVILIGPFVDASHPHVVEGMLAETFQAFFEKIVDGIMEPLRILNTQVLMIPSWRDAHHDSVFPVPPFVLRKHYPKLFLAPDPCLVDIHGLVLGVTSTDVLLHLRKEEISEVRLGSDTLGRIAAHILCQQSFYPLYPPAEEMNLDLELWARYALLEVTPHILILPSDLRCFIKNLNGCVVVNPERLAKGLVGGNFARLEVSCIKGDVNDDTYTESYISTIGVDFKIRTIDLDGKTIKLQIWDTAGQERFRTITSSYYRGAHGIIVVYDCTDQESFNNVKQWLEEIDRYACDNVNKLLVGNKCDLTTKKVVDYTTAKEYADQLGIPFLETSAKNATNVEQAFMTMAAEIKNRVGPPSSAAETTNKVKIDQGRPIETTKSGCC</sequence>
<evidence type="ECO:0000256" key="7">
    <source>
        <dbReference type="ARBA" id="ARBA00023134"/>
    </source>
</evidence>
<evidence type="ECO:0000259" key="11">
    <source>
        <dbReference type="Pfam" id="PF04042"/>
    </source>
</evidence>
<dbReference type="GO" id="GO:0005658">
    <property type="term" value="C:alpha DNA polymerase:primase complex"/>
    <property type="evidence" value="ECO:0007669"/>
    <property type="project" value="TreeGrafter"/>
</dbReference>
<evidence type="ECO:0000256" key="8">
    <source>
        <dbReference type="ARBA" id="ARBA00023242"/>
    </source>
</evidence>
<name>A0A6L2Q0D7_COPFO</name>
<keyword evidence="14" id="KW-1185">Reference proteome</keyword>
<dbReference type="SMART" id="SM00176">
    <property type="entry name" value="RAN"/>
    <property type="match status" value="1"/>
</dbReference>
<feature type="domain" description="DNA polymerase alpha/delta/epsilon subunit B" evidence="11">
    <location>
        <begin position="226"/>
        <end position="429"/>
    </location>
</feature>
<dbReference type="PRINTS" id="PR00449">
    <property type="entry name" value="RASTRNSFRMNG"/>
</dbReference>
<evidence type="ECO:0000313" key="14">
    <source>
        <dbReference type="Proteomes" id="UP000502823"/>
    </source>
</evidence>
<dbReference type="FunCoup" id="A0A6L2Q0D7">
    <property type="interactions" value="1068"/>
</dbReference>
<dbReference type="PROSITE" id="PS51421">
    <property type="entry name" value="RAS"/>
    <property type="match status" value="1"/>
</dbReference>
<dbReference type="SUPFAM" id="SSF52540">
    <property type="entry name" value="P-loop containing nucleoside triphosphate hydrolases"/>
    <property type="match status" value="1"/>
</dbReference>
<dbReference type="GO" id="GO:0006270">
    <property type="term" value="P:DNA replication initiation"/>
    <property type="evidence" value="ECO:0007669"/>
    <property type="project" value="TreeGrafter"/>
</dbReference>
<evidence type="ECO:0000256" key="1">
    <source>
        <dbReference type="ARBA" id="ARBA00004123"/>
    </source>
</evidence>
<evidence type="ECO:0000256" key="10">
    <source>
        <dbReference type="SAM" id="MobiDB-lite"/>
    </source>
</evidence>